<evidence type="ECO:0000313" key="4">
    <source>
        <dbReference type="EMBL" id="CAF0867217.1"/>
    </source>
</evidence>
<feature type="chain" id="PRO_5033044432" evidence="3">
    <location>
        <begin position="22"/>
        <end position="504"/>
    </location>
</feature>
<keyword evidence="5" id="KW-1185">Reference proteome</keyword>
<keyword evidence="2" id="KW-0812">Transmembrane</keyword>
<sequence length="504" mass="56491">MASITSIISIFVLLLATYCHSAPIETEFQFSTVENELTSVTPKPIKVAIEFNTVPNTHSKRLEGHSIEQFTTERSIPEKHNSNKRTLLDEFTTVSSFTVPTAHKRSDDDSSEEFTTVSSFTVPMTHKRSDDDSSEEFTTVSSFTVPMTHKRSDDDSSEEFTTELSHVDSKRGSDEVDGESTSEVTVGDVNDKRSVEVQNEEDSEEAKRSIDEWTTEKAEMIDGKQKRTEEHTFPNEFFTTVESSTDFNNRVVRLLEHEPVDLELTTIPESSSFETLAHTTGLLKQRHVPVPETETPKGERTDTKYISITENVGTGETRDTEYFRANDLSTFNQTAHEQYSSSFNDESILLLFLLAALLFCIIFVASFIAFNSLEDDIRKGIVDILECICLFLLVKNVPNANEDVNVASKENDKAALNIIALPPFNFNALNGNPVRPSGGLLGSQDLHHHVKGFAYAHPCEILCMGKLSSKMSIKEKSKICRKECAGLLFRPAIYSNYVVQGKKY</sequence>
<keyword evidence="3" id="KW-0732">Signal</keyword>
<feature type="compositionally biased region" description="Low complexity" evidence="1">
    <location>
        <begin position="136"/>
        <end position="145"/>
    </location>
</feature>
<accession>A0A813XEZ3</accession>
<keyword evidence="2" id="KW-1133">Transmembrane helix</keyword>
<feature type="signal peptide" evidence="3">
    <location>
        <begin position="1"/>
        <end position="21"/>
    </location>
</feature>
<dbReference type="Proteomes" id="UP000663828">
    <property type="component" value="Unassembled WGS sequence"/>
</dbReference>
<organism evidence="4 5">
    <name type="scientific">Adineta ricciae</name>
    <name type="common">Rotifer</name>
    <dbReference type="NCBI Taxonomy" id="249248"/>
    <lineage>
        <taxon>Eukaryota</taxon>
        <taxon>Metazoa</taxon>
        <taxon>Spiralia</taxon>
        <taxon>Gnathifera</taxon>
        <taxon>Rotifera</taxon>
        <taxon>Eurotatoria</taxon>
        <taxon>Bdelloidea</taxon>
        <taxon>Adinetida</taxon>
        <taxon>Adinetidae</taxon>
        <taxon>Adineta</taxon>
    </lineage>
</organism>
<evidence type="ECO:0000256" key="2">
    <source>
        <dbReference type="SAM" id="Phobius"/>
    </source>
</evidence>
<dbReference type="AlphaFoldDB" id="A0A813XEZ3"/>
<keyword evidence="2" id="KW-0472">Membrane</keyword>
<feature type="transmembrane region" description="Helical" evidence="2">
    <location>
        <begin position="348"/>
        <end position="370"/>
    </location>
</feature>
<gene>
    <name evidence="4" type="ORF">XAT740_LOCUS6300</name>
</gene>
<feature type="compositionally biased region" description="Basic and acidic residues" evidence="1">
    <location>
        <begin position="165"/>
        <end position="174"/>
    </location>
</feature>
<name>A0A813XEZ3_ADIRI</name>
<feature type="region of interest" description="Disordered" evidence="1">
    <location>
        <begin position="124"/>
        <end position="213"/>
    </location>
</feature>
<comment type="caution">
    <text evidence="4">The sequence shown here is derived from an EMBL/GenBank/DDBJ whole genome shotgun (WGS) entry which is preliminary data.</text>
</comment>
<evidence type="ECO:0000313" key="5">
    <source>
        <dbReference type="Proteomes" id="UP000663828"/>
    </source>
</evidence>
<dbReference type="EMBL" id="CAJNOR010000285">
    <property type="protein sequence ID" value="CAF0867217.1"/>
    <property type="molecule type" value="Genomic_DNA"/>
</dbReference>
<protein>
    <submittedName>
        <fullName evidence="4">Uncharacterized protein</fullName>
    </submittedName>
</protein>
<proteinExistence type="predicted"/>
<evidence type="ECO:0000256" key="3">
    <source>
        <dbReference type="SAM" id="SignalP"/>
    </source>
</evidence>
<reference evidence="4" key="1">
    <citation type="submission" date="2021-02" db="EMBL/GenBank/DDBJ databases">
        <authorList>
            <person name="Nowell W R."/>
        </authorList>
    </citation>
    <scope>NUCLEOTIDE SEQUENCE</scope>
</reference>
<evidence type="ECO:0000256" key="1">
    <source>
        <dbReference type="SAM" id="MobiDB-lite"/>
    </source>
</evidence>